<dbReference type="FunFam" id="3.40.50.720:FF:000084">
    <property type="entry name" value="Short-chain dehydrogenase reductase"/>
    <property type="match status" value="1"/>
</dbReference>
<evidence type="ECO:0000313" key="5">
    <source>
        <dbReference type="Proteomes" id="UP000030907"/>
    </source>
</evidence>
<evidence type="ECO:0000256" key="3">
    <source>
        <dbReference type="SAM" id="Phobius"/>
    </source>
</evidence>
<keyword evidence="5" id="KW-1185">Reference proteome</keyword>
<dbReference type="PROSITE" id="PS00061">
    <property type="entry name" value="ADH_SHORT"/>
    <property type="match status" value="1"/>
</dbReference>
<dbReference type="GO" id="GO:0016491">
    <property type="term" value="F:oxidoreductase activity"/>
    <property type="evidence" value="ECO:0007669"/>
    <property type="project" value="UniProtKB-KW"/>
</dbReference>
<keyword evidence="2 4" id="KW-0560">Oxidoreductase</keyword>
<dbReference type="InterPro" id="IPR002347">
    <property type="entry name" value="SDR_fam"/>
</dbReference>
<dbReference type="HOGENOM" id="CLU_010194_1_0_5"/>
<dbReference type="EC" id="1.1.1.-" evidence="4"/>
<evidence type="ECO:0000256" key="2">
    <source>
        <dbReference type="ARBA" id="ARBA00023002"/>
    </source>
</evidence>
<dbReference type="STRING" id="1515612.SKP52_13075"/>
<sequence>MTDRLKDKVVLVTGAASGLGAAQARVFAREGARVMLADISERGAENAAAIQADGGKADFVRLDVSDGDSWKAAVSATLAAFGSLTSLSNTAGIIHYAGVEDETIEGWNRIIAINQTGVLLGMQAALPALVASGNGAIVNVSSLIALIAAPAAISYSASKSALRMMSRVTAMEYVRKGVRVNTIMPGPMKTPITADVPPDILAQQVAKIPMGDLGEPEDIAYAATYLLSNEAKYVTGAELVVDGGWSVSA</sequence>
<dbReference type="RefSeq" id="WP_039575269.1">
    <property type="nucleotide sequence ID" value="NZ_CP009122.1"/>
</dbReference>
<evidence type="ECO:0000256" key="1">
    <source>
        <dbReference type="ARBA" id="ARBA00006484"/>
    </source>
</evidence>
<name>A0A0A7PJS7_9SPHN</name>
<comment type="similarity">
    <text evidence="1">Belongs to the short-chain dehydrogenases/reductases (SDR) family.</text>
</comment>
<proteinExistence type="inferred from homology"/>
<dbReference type="InterPro" id="IPR020904">
    <property type="entry name" value="Sc_DH/Rdtase_CS"/>
</dbReference>
<dbReference type="KEGG" id="sphk:SKP52_13075"/>
<keyword evidence="3" id="KW-1133">Transmembrane helix</keyword>
<dbReference type="PANTHER" id="PTHR43477">
    <property type="entry name" value="DIHYDROANTICAPSIN 7-DEHYDROGENASE"/>
    <property type="match status" value="1"/>
</dbReference>
<dbReference type="PRINTS" id="PR00081">
    <property type="entry name" value="GDHRDH"/>
</dbReference>
<feature type="transmembrane region" description="Helical" evidence="3">
    <location>
        <begin position="136"/>
        <end position="157"/>
    </location>
</feature>
<dbReference type="PRINTS" id="PR00080">
    <property type="entry name" value="SDRFAMILY"/>
</dbReference>
<keyword evidence="3" id="KW-0472">Membrane</keyword>
<dbReference type="Pfam" id="PF13561">
    <property type="entry name" value="adh_short_C2"/>
    <property type="match status" value="1"/>
</dbReference>
<evidence type="ECO:0000313" key="4">
    <source>
        <dbReference type="EMBL" id="AJA09503.1"/>
    </source>
</evidence>
<dbReference type="NCBIfam" id="NF005559">
    <property type="entry name" value="PRK07231.1"/>
    <property type="match status" value="1"/>
</dbReference>
<gene>
    <name evidence="4" type="primary">linX3</name>
    <name evidence="4" type="ORF">SKP52_13075</name>
</gene>
<reference evidence="4 5" key="1">
    <citation type="journal article" date="2015" name="Int. J. Syst. Evol. Microbiol.">
        <title>Description of Sphingopyxis fribergensis sp. nov. - a soil bacterium with the ability to degrade styrene and phenylacetic acid.</title>
        <authorList>
            <person name="Oelschlagel M."/>
            <person name="Ruckert C."/>
            <person name="Kalinowski J."/>
            <person name="Schmidt G."/>
            <person name="Schlomann M."/>
            <person name="Tischler D."/>
        </authorList>
    </citation>
    <scope>NUCLEOTIDE SEQUENCE [LARGE SCALE GENOMIC DNA]</scope>
    <source>
        <strain evidence="4 5">Kp5.2</strain>
    </source>
</reference>
<dbReference type="EMBL" id="CP009122">
    <property type="protein sequence ID" value="AJA09503.1"/>
    <property type="molecule type" value="Genomic_DNA"/>
</dbReference>
<protein>
    <submittedName>
        <fullName evidence="4">2,5-dichloro-2,5-cyclohexadiene-1, 4-dioldehydrogenase</fullName>
        <ecNumber evidence="4">1.1.1.-</ecNumber>
    </submittedName>
</protein>
<organism evidence="4 5">
    <name type="scientific">Sphingopyxis fribergensis</name>
    <dbReference type="NCBI Taxonomy" id="1515612"/>
    <lineage>
        <taxon>Bacteria</taxon>
        <taxon>Pseudomonadati</taxon>
        <taxon>Pseudomonadota</taxon>
        <taxon>Alphaproteobacteria</taxon>
        <taxon>Sphingomonadales</taxon>
        <taxon>Sphingomonadaceae</taxon>
        <taxon>Sphingopyxis</taxon>
    </lineage>
</organism>
<keyword evidence="3" id="KW-0812">Transmembrane</keyword>
<dbReference type="InterPro" id="IPR051122">
    <property type="entry name" value="SDR_DHRS6-like"/>
</dbReference>
<dbReference type="AlphaFoldDB" id="A0A0A7PJS7"/>
<dbReference type="PANTHER" id="PTHR43477:SF1">
    <property type="entry name" value="DIHYDROANTICAPSIN 7-DEHYDROGENASE"/>
    <property type="match status" value="1"/>
</dbReference>
<dbReference type="OrthoDB" id="5457012at2"/>
<dbReference type="Proteomes" id="UP000030907">
    <property type="component" value="Chromosome"/>
</dbReference>
<feature type="transmembrane region" description="Helical" evidence="3">
    <location>
        <begin position="110"/>
        <end position="130"/>
    </location>
</feature>
<dbReference type="Gene3D" id="3.40.50.720">
    <property type="entry name" value="NAD(P)-binding Rossmann-like Domain"/>
    <property type="match status" value="1"/>
</dbReference>
<dbReference type="SUPFAM" id="SSF51735">
    <property type="entry name" value="NAD(P)-binding Rossmann-fold domains"/>
    <property type="match status" value="1"/>
</dbReference>
<dbReference type="InterPro" id="IPR036291">
    <property type="entry name" value="NAD(P)-bd_dom_sf"/>
</dbReference>
<accession>A0A0A7PJS7</accession>